<dbReference type="AlphaFoldDB" id="A0A501W3X9"/>
<dbReference type="OrthoDB" id="671786at2"/>
<comment type="caution">
    <text evidence="1">The sequence shown here is derived from an EMBL/GenBank/DDBJ whole genome shotgun (WGS) entry which is preliminary data.</text>
</comment>
<name>A0A501W3X9_9BACT</name>
<evidence type="ECO:0000313" key="2">
    <source>
        <dbReference type="Proteomes" id="UP000316727"/>
    </source>
</evidence>
<dbReference type="EMBL" id="VFRQ01000007">
    <property type="protein sequence ID" value="TPE43335.1"/>
    <property type="molecule type" value="Genomic_DNA"/>
</dbReference>
<proteinExistence type="predicted"/>
<reference evidence="1 2" key="1">
    <citation type="submission" date="2019-06" db="EMBL/GenBank/DDBJ databases">
        <title>A novel bacterium of genus Pontibacter, isolated from marine sediment.</title>
        <authorList>
            <person name="Huang H."/>
            <person name="Mo K."/>
            <person name="Hu Y."/>
        </authorList>
    </citation>
    <scope>NUCLEOTIDE SEQUENCE [LARGE SCALE GENOMIC DNA]</scope>
    <source>
        <strain evidence="1 2">HB172049</strain>
    </source>
</reference>
<dbReference type="RefSeq" id="WP_140622281.1">
    <property type="nucleotide sequence ID" value="NZ_VFRQ01000007.1"/>
</dbReference>
<keyword evidence="2" id="KW-1185">Reference proteome</keyword>
<evidence type="ECO:0000313" key="1">
    <source>
        <dbReference type="EMBL" id="TPE43335.1"/>
    </source>
</evidence>
<dbReference type="Proteomes" id="UP000316727">
    <property type="component" value="Unassembled WGS sequence"/>
</dbReference>
<gene>
    <name evidence="1" type="ORF">FJM65_14590</name>
</gene>
<organism evidence="1 2">
    <name type="scientific">Pontibacter mangrovi</name>
    <dbReference type="NCBI Taxonomy" id="2589816"/>
    <lineage>
        <taxon>Bacteria</taxon>
        <taxon>Pseudomonadati</taxon>
        <taxon>Bacteroidota</taxon>
        <taxon>Cytophagia</taxon>
        <taxon>Cytophagales</taxon>
        <taxon>Hymenobacteraceae</taxon>
        <taxon>Pontibacter</taxon>
    </lineage>
</organism>
<sequence>MRTVVNEEGTFGYVSSGAGAIVKLNLPRAASTGTAGKGAEAPGAVATTPVVKAKSEEVALWGDDNFFPQNVMKDVERNEVLSDTLSWKACAWYGSGVIYGYVELDEQGNEVFIRKQDPEVEAFFRRSNVNRYALEVLTDISFFANAFPEHILSKNR</sequence>
<accession>A0A501W3X9</accession>
<protein>
    <submittedName>
        <fullName evidence="1">Iron-containing alcohol dehydrogenase</fullName>
    </submittedName>
</protein>